<dbReference type="PANTHER" id="PTHR45856">
    <property type="entry name" value="ALPHA/BETA-HYDROLASES SUPERFAMILY PROTEIN"/>
    <property type="match status" value="1"/>
</dbReference>
<name>A0A1Z3HLA2_9CYAN</name>
<dbReference type="CDD" id="cd00519">
    <property type="entry name" value="Lipase_3"/>
    <property type="match status" value="1"/>
</dbReference>
<dbReference type="KEGG" id="hhg:XM38_020330"/>
<dbReference type="InterPro" id="IPR029058">
    <property type="entry name" value="AB_hydrolase_fold"/>
</dbReference>
<evidence type="ECO:0000313" key="2">
    <source>
        <dbReference type="EMBL" id="ASC71083.1"/>
    </source>
</evidence>
<dbReference type="GO" id="GO:0006629">
    <property type="term" value="P:lipid metabolic process"/>
    <property type="evidence" value="ECO:0007669"/>
    <property type="project" value="InterPro"/>
</dbReference>
<accession>A0A1Z3HLA2</accession>
<dbReference type="RefSeq" id="WP_088429675.1">
    <property type="nucleotide sequence ID" value="NZ_CP021983.2"/>
</dbReference>
<protein>
    <recommendedName>
        <fullName evidence="1">Fungal lipase-type domain-containing protein</fullName>
    </recommendedName>
</protein>
<dbReference type="PANTHER" id="PTHR45856:SF24">
    <property type="entry name" value="FUNGAL LIPASE-LIKE DOMAIN-CONTAINING PROTEIN"/>
    <property type="match status" value="1"/>
</dbReference>
<dbReference type="Pfam" id="PF01764">
    <property type="entry name" value="Lipase_3"/>
    <property type="match status" value="1"/>
</dbReference>
<gene>
    <name evidence="2" type="ORF">XM38_020330</name>
</gene>
<keyword evidence="3" id="KW-1185">Reference proteome</keyword>
<dbReference type="STRING" id="1641165.XM38_25405"/>
<dbReference type="Proteomes" id="UP000191901">
    <property type="component" value="Chromosome"/>
</dbReference>
<proteinExistence type="predicted"/>
<dbReference type="Gene3D" id="3.40.50.1820">
    <property type="entry name" value="alpha/beta hydrolase"/>
    <property type="match status" value="1"/>
</dbReference>
<dbReference type="InterPro" id="IPR002921">
    <property type="entry name" value="Fungal_lipase-type"/>
</dbReference>
<dbReference type="EMBL" id="CP021983">
    <property type="protein sequence ID" value="ASC71083.1"/>
    <property type="molecule type" value="Genomic_DNA"/>
</dbReference>
<evidence type="ECO:0000259" key="1">
    <source>
        <dbReference type="Pfam" id="PF01764"/>
    </source>
</evidence>
<dbReference type="InterPro" id="IPR051218">
    <property type="entry name" value="Sec_MonoDiacylglyc_Lipase"/>
</dbReference>
<evidence type="ECO:0000313" key="3">
    <source>
        <dbReference type="Proteomes" id="UP000191901"/>
    </source>
</evidence>
<organism evidence="2 3">
    <name type="scientific">Halomicronema hongdechloris C2206</name>
    <dbReference type="NCBI Taxonomy" id="1641165"/>
    <lineage>
        <taxon>Bacteria</taxon>
        <taxon>Bacillati</taxon>
        <taxon>Cyanobacteriota</taxon>
        <taxon>Cyanophyceae</taxon>
        <taxon>Nodosilineales</taxon>
        <taxon>Nodosilineaceae</taxon>
        <taxon>Halomicronema</taxon>
    </lineage>
</organism>
<dbReference type="OrthoDB" id="5522031at2"/>
<feature type="domain" description="Fungal lipase-type" evidence="1">
    <location>
        <begin position="61"/>
        <end position="194"/>
    </location>
</feature>
<dbReference type="AlphaFoldDB" id="A0A1Z3HLA2"/>
<dbReference type="SUPFAM" id="SSF53474">
    <property type="entry name" value="alpha/beta-Hydrolases"/>
    <property type="match status" value="1"/>
</dbReference>
<reference evidence="2 3" key="1">
    <citation type="journal article" date="2016" name="Biochim. Biophys. Acta">
        <title>Characterization of red-shifted phycobilisomes isolated from the chlorophyll f-containing cyanobacterium Halomicronema hongdechloris.</title>
        <authorList>
            <person name="Li Y."/>
            <person name="Lin Y."/>
            <person name="Garvey C.J."/>
            <person name="Birch D."/>
            <person name="Corkery R.W."/>
            <person name="Loughlin P.C."/>
            <person name="Scheer H."/>
            <person name="Willows R.D."/>
            <person name="Chen M."/>
        </authorList>
    </citation>
    <scope>NUCLEOTIDE SEQUENCE [LARGE SCALE GENOMIC DNA]</scope>
    <source>
        <strain evidence="2 3">C2206</strain>
    </source>
</reference>
<sequence length="239" mass="26949">MVDYALALKCARLSQEVYRAFNNELTFETLPQAVITLLEGHSKEHDTEVAVLHDAEEEAVFVVFRGSESSTDWITNVLFRQQVYPYGDGNSEVKFHRGFMDAYFAVREQLQEVVRGLSSQRIIATGHSLGGALATVAALDLQYNVTSQSNQEISVYSYGSPRVGNRALTESFRGRVPQSYRFVYGRDLITHLPRVWMGYAHVPQEQPLGALALRWNIFSRGVQDHAIANYITALEEKQS</sequence>